<evidence type="ECO:0000259" key="20">
    <source>
        <dbReference type="PROSITE" id="PS50011"/>
    </source>
</evidence>
<keyword evidence="23" id="KW-1185">Reference proteome</keyword>
<dbReference type="Gene3D" id="2.90.10.10">
    <property type="entry name" value="Bulb-type lectin domain"/>
    <property type="match status" value="1"/>
</dbReference>
<keyword evidence="15" id="KW-0325">Glycoprotein</keyword>
<dbReference type="GO" id="GO:0005524">
    <property type="term" value="F:ATP binding"/>
    <property type="evidence" value="ECO:0007669"/>
    <property type="project" value="UniProtKB-KW"/>
</dbReference>
<dbReference type="InterPro" id="IPR011009">
    <property type="entry name" value="Kinase-like_dom_sf"/>
</dbReference>
<comment type="subcellular location">
    <subcellularLocation>
        <location evidence="1">Cell membrane</location>
        <topology evidence="1">Single-pass type I membrane protein</topology>
    </subcellularLocation>
</comment>
<evidence type="ECO:0000256" key="2">
    <source>
        <dbReference type="ARBA" id="ARBA00022475"/>
    </source>
</evidence>
<keyword evidence="10 18" id="KW-0067">ATP-binding</keyword>
<keyword evidence="3 18" id="KW-0723">Serine/threonine-protein kinase</keyword>
<dbReference type="GO" id="GO:0004674">
    <property type="term" value="F:protein serine/threonine kinase activity"/>
    <property type="evidence" value="ECO:0007669"/>
    <property type="project" value="UniProtKB-KW"/>
</dbReference>
<keyword evidence="12 19" id="KW-0472">Membrane</keyword>
<keyword evidence="11 19" id="KW-1133">Transmembrane helix</keyword>
<dbReference type="GO" id="GO:0048544">
    <property type="term" value="P:recognition of pollen"/>
    <property type="evidence" value="ECO:0007669"/>
    <property type="project" value="InterPro"/>
</dbReference>
<evidence type="ECO:0000313" key="22">
    <source>
        <dbReference type="EMBL" id="THG01845.1"/>
    </source>
</evidence>
<comment type="catalytic activity">
    <reaction evidence="16 18">
        <text>L-threonyl-[protein] + ATP = O-phospho-L-threonyl-[protein] + ADP + H(+)</text>
        <dbReference type="Rhea" id="RHEA:46608"/>
        <dbReference type="Rhea" id="RHEA-COMP:11060"/>
        <dbReference type="Rhea" id="RHEA-COMP:11605"/>
        <dbReference type="ChEBI" id="CHEBI:15378"/>
        <dbReference type="ChEBI" id="CHEBI:30013"/>
        <dbReference type="ChEBI" id="CHEBI:30616"/>
        <dbReference type="ChEBI" id="CHEBI:61977"/>
        <dbReference type="ChEBI" id="CHEBI:456216"/>
        <dbReference type="EC" id="2.7.11.1"/>
    </reaction>
</comment>
<keyword evidence="2" id="KW-1003">Cell membrane</keyword>
<dbReference type="Proteomes" id="UP000306102">
    <property type="component" value="Unassembled WGS sequence"/>
</dbReference>
<feature type="domain" description="Protein kinase" evidence="20">
    <location>
        <begin position="521"/>
        <end position="857"/>
    </location>
</feature>
<dbReference type="Gene3D" id="1.10.510.10">
    <property type="entry name" value="Transferase(Phosphotransferase) domain 1"/>
    <property type="match status" value="3"/>
</dbReference>
<feature type="transmembrane region" description="Helical" evidence="19">
    <location>
        <begin position="98"/>
        <end position="119"/>
    </location>
</feature>
<dbReference type="FunFam" id="3.30.200.20:FF:000330">
    <property type="entry name" value="G-type lectin S-receptor-like serine/threonine-protein kinase At4g03230"/>
    <property type="match status" value="1"/>
</dbReference>
<keyword evidence="6" id="KW-0732">Signal</keyword>
<dbReference type="InterPro" id="IPR036426">
    <property type="entry name" value="Bulb-type_lectin_dom_sf"/>
</dbReference>
<dbReference type="InterPro" id="IPR001480">
    <property type="entry name" value="Bulb-type_lectin_dom"/>
</dbReference>
<dbReference type="GO" id="GO:0005886">
    <property type="term" value="C:plasma membrane"/>
    <property type="evidence" value="ECO:0007669"/>
    <property type="project" value="UniProtKB-SubCell"/>
</dbReference>
<dbReference type="PANTHER" id="PTHR27002">
    <property type="entry name" value="RECEPTOR-LIKE SERINE/THREONINE-PROTEIN KINASE SD1-8"/>
    <property type="match status" value="1"/>
</dbReference>
<name>A0A4S4DGK9_CAMSN</name>
<keyword evidence="7" id="KW-0430">Lectin</keyword>
<dbReference type="PROSITE" id="PS50927">
    <property type="entry name" value="BULB_LECTIN"/>
    <property type="match status" value="1"/>
</dbReference>
<evidence type="ECO:0000256" key="14">
    <source>
        <dbReference type="ARBA" id="ARBA00023170"/>
    </source>
</evidence>
<evidence type="ECO:0000256" key="11">
    <source>
        <dbReference type="ARBA" id="ARBA00022989"/>
    </source>
</evidence>
<dbReference type="GO" id="GO:0030246">
    <property type="term" value="F:carbohydrate binding"/>
    <property type="evidence" value="ECO:0007669"/>
    <property type="project" value="UniProtKB-KW"/>
</dbReference>
<protein>
    <recommendedName>
        <fullName evidence="18">Receptor-like serine/threonine-protein kinase</fullName>
        <ecNumber evidence="18">2.7.11.1</ecNumber>
    </recommendedName>
</protein>
<keyword evidence="8 18" id="KW-0547">Nucleotide-binding</keyword>
<evidence type="ECO:0000256" key="13">
    <source>
        <dbReference type="ARBA" id="ARBA00023157"/>
    </source>
</evidence>
<keyword evidence="4 18" id="KW-0808">Transferase</keyword>
<evidence type="ECO:0000256" key="18">
    <source>
        <dbReference type="PIRNR" id="PIRNR000641"/>
    </source>
</evidence>
<dbReference type="Gene3D" id="3.30.200.20">
    <property type="entry name" value="Phosphorylase Kinase, domain 1"/>
    <property type="match status" value="1"/>
</dbReference>
<evidence type="ECO:0000256" key="7">
    <source>
        <dbReference type="ARBA" id="ARBA00022734"/>
    </source>
</evidence>
<accession>A0A4S4DGK9</accession>
<dbReference type="Pfam" id="PF01453">
    <property type="entry name" value="B_lectin"/>
    <property type="match status" value="1"/>
</dbReference>
<dbReference type="InterPro" id="IPR000858">
    <property type="entry name" value="S_locus_glycoprot_dom"/>
</dbReference>
<dbReference type="STRING" id="542762.A0A4S4DGK9"/>
<evidence type="ECO:0000256" key="10">
    <source>
        <dbReference type="ARBA" id="ARBA00022840"/>
    </source>
</evidence>
<dbReference type="InterPro" id="IPR000719">
    <property type="entry name" value="Prot_kinase_dom"/>
</dbReference>
<keyword evidence="14" id="KW-0675">Receptor</keyword>
<evidence type="ECO:0000256" key="17">
    <source>
        <dbReference type="ARBA" id="ARBA00048679"/>
    </source>
</evidence>
<keyword evidence="5 19" id="KW-0812">Transmembrane</keyword>
<proteinExistence type="inferred from homology"/>
<dbReference type="EMBL" id="SDRB02011309">
    <property type="protein sequence ID" value="THG01845.1"/>
    <property type="molecule type" value="Genomic_DNA"/>
</dbReference>
<comment type="similarity">
    <text evidence="18">Belongs to the protein kinase superfamily. Ser/Thr protein kinase family.</text>
</comment>
<dbReference type="GO" id="GO:0106310">
    <property type="term" value="F:protein serine kinase activity"/>
    <property type="evidence" value="ECO:0007669"/>
    <property type="project" value="RHEA"/>
</dbReference>
<evidence type="ECO:0000259" key="21">
    <source>
        <dbReference type="PROSITE" id="PS50927"/>
    </source>
</evidence>
<dbReference type="FunFam" id="1.10.510.10:FF:001023">
    <property type="entry name" value="Os07g0541700 protein"/>
    <property type="match status" value="1"/>
</dbReference>
<keyword evidence="13" id="KW-1015">Disulfide bond</keyword>
<gene>
    <name evidence="22" type="ORF">TEA_009996</name>
</gene>
<dbReference type="InterPro" id="IPR024171">
    <property type="entry name" value="SRK-like_kinase"/>
</dbReference>
<dbReference type="SMART" id="SM00108">
    <property type="entry name" value="B_lectin"/>
    <property type="match status" value="1"/>
</dbReference>
<comment type="catalytic activity">
    <reaction evidence="17 18">
        <text>L-seryl-[protein] + ATP = O-phospho-L-seryl-[protein] + ADP + H(+)</text>
        <dbReference type="Rhea" id="RHEA:17989"/>
        <dbReference type="Rhea" id="RHEA-COMP:9863"/>
        <dbReference type="Rhea" id="RHEA-COMP:11604"/>
        <dbReference type="ChEBI" id="CHEBI:15378"/>
        <dbReference type="ChEBI" id="CHEBI:29999"/>
        <dbReference type="ChEBI" id="CHEBI:30616"/>
        <dbReference type="ChEBI" id="CHEBI:83421"/>
        <dbReference type="ChEBI" id="CHEBI:456216"/>
        <dbReference type="EC" id="2.7.11.1"/>
    </reaction>
</comment>
<evidence type="ECO:0000256" key="15">
    <source>
        <dbReference type="ARBA" id="ARBA00023180"/>
    </source>
</evidence>
<dbReference type="PIRSF" id="PIRSF000641">
    <property type="entry name" value="SRK"/>
    <property type="match status" value="1"/>
</dbReference>
<dbReference type="SUPFAM" id="SSF51110">
    <property type="entry name" value="alpha-D-mannose-specific plant lectins"/>
    <property type="match status" value="1"/>
</dbReference>
<evidence type="ECO:0000256" key="9">
    <source>
        <dbReference type="ARBA" id="ARBA00022777"/>
    </source>
</evidence>
<dbReference type="InterPro" id="IPR001245">
    <property type="entry name" value="Ser-Thr/Tyr_kinase_cat_dom"/>
</dbReference>
<dbReference type="PROSITE" id="PS50011">
    <property type="entry name" value="PROTEIN_KINASE_DOM"/>
    <property type="match status" value="1"/>
</dbReference>
<organism evidence="22 23">
    <name type="scientific">Camellia sinensis var. sinensis</name>
    <name type="common">China tea</name>
    <dbReference type="NCBI Taxonomy" id="542762"/>
    <lineage>
        <taxon>Eukaryota</taxon>
        <taxon>Viridiplantae</taxon>
        <taxon>Streptophyta</taxon>
        <taxon>Embryophyta</taxon>
        <taxon>Tracheophyta</taxon>
        <taxon>Spermatophyta</taxon>
        <taxon>Magnoliopsida</taxon>
        <taxon>eudicotyledons</taxon>
        <taxon>Gunneridae</taxon>
        <taxon>Pentapetalae</taxon>
        <taxon>asterids</taxon>
        <taxon>Ericales</taxon>
        <taxon>Theaceae</taxon>
        <taxon>Camellia</taxon>
    </lineage>
</organism>
<evidence type="ECO:0000256" key="8">
    <source>
        <dbReference type="ARBA" id="ARBA00022741"/>
    </source>
</evidence>
<dbReference type="EC" id="2.7.11.1" evidence="18"/>
<evidence type="ECO:0000256" key="3">
    <source>
        <dbReference type="ARBA" id="ARBA00022527"/>
    </source>
</evidence>
<keyword evidence="9 18" id="KW-0418">Kinase</keyword>
<evidence type="ECO:0000256" key="5">
    <source>
        <dbReference type="ARBA" id="ARBA00022692"/>
    </source>
</evidence>
<evidence type="ECO:0000256" key="19">
    <source>
        <dbReference type="SAM" id="Phobius"/>
    </source>
</evidence>
<dbReference type="PANTHER" id="PTHR27002:SF422">
    <property type="entry name" value="RECEPTOR-LIKE SERINE_THREONINE-PROTEIN KINASE"/>
    <property type="match status" value="1"/>
</dbReference>
<feature type="domain" description="Bulb-type lectin" evidence="21">
    <location>
        <begin position="127"/>
        <end position="255"/>
    </location>
</feature>
<dbReference type="CDD" id="cd00028">
    <property type="entry name" value="B_lectin"/>
    <property type="match status" value="1"/>
</dbReference>
<evidence type="ECO:0000313" key="23">
    <source>
        <dbReference type="Proteomes" id="UP000306102"/>
    </source>
</evidence>
<evidence type="ECO:0000256" key="1">
    <source>
        <dbReference type="ARBA" id="ARBA00004251"/>
    </source>
</evidence>
<evidence type="ECO:0000256" key="12">
    <source>
        <dbReference type="ARBA" id="ARBA00023136"/>
    </source>
</evidence>
<dbReference type="SUPFAM" id="SSF56112">
    <property type="entry name" value="Protein kinase-like (PK-like)"/>
    <property type="match status" value="2"/>
</dbReference>
<dbReference type="Pfam" id="PF00954">
    <property type="entry name" value="S_locus_glycop"/>
    <property type="match status" value="1"/>
</dbReference>
<dbReference type="Pfam" id="PF07714">
    <property type="entry name" value="PK_Tyr_Ser-Thr"/>
    <property type="match status" value="3"/>
</dbReference>
<evidence type="ECO:0000256" key="4">
    <source>
        <dbReference type="ARBA" id="ARBA00022679"/>
    </source>
</evidence>
<comment type="caution">
    <text evidence="22">The sequence shown here is derived from an EMBL/GenBank/DDBJ whole genome shotgun (WGS) entry which is preliminary data.</text>
</comment>
<dbReference type="AlphaFoldDB" id="A0A4S4DGK9"/>
<sequence>MICLGTNGYASPAARKMVGAGYDVAEGVDIREQYNEEFARILTKTLCDLSLNCRGYLGTMLSGGVEGGLMAARVCGDRDLLGEGDGAAAMKWRQLQQWWLGIPFSFLSFPFLLFVLFTIPSQYFTATDTLTQSQPISAGQTLISSGLIFELGFFIPINSSKQYVGIWQTNIPIHDRKVVWVANRENPLTVTATNSASSSLTIGKDGNLRLLDGMNNSVWLTNVSVHSNNSIAVLSDRGNLTLKDSVSGLILWESFNYPCDTFLPGMMLGMNTKTGEKRFLSSWLTENDPWPGKFVCGSSTDTPPQVFIWNGFKPYWRSGPWDGSKFIGTLDVLMYKDEKVKNPYVYWMVPVNRCDIYGVCGPFGVCNNNMSPNCECLKGFVPNSIEDWKKGNWAGGCVRKTDLQCQKNTSSLASSGKAQNDGFWKLRSLKLPDHYEYLYTEDSSGLVDAQQFSRVGDDLYLRLSYSEWEKIRKLMKNSSSNNFWDFNKENKRKYFEMVDSVDTSELPIIDFDKILAATDNFSTTNKLGEGGFGPVYMGKLEDGQLVAVKRLSRHSGQGVEEFKNEIILISKLQHRNLVRLLGCCIKGEEKLLVYEYMTNKSLDTFLFDTTKRVKLDWAKRFHIIQGIARGLLYLHRDSCLRVIHRDLKVGIIFLDDDMNPKISNFGGYMSPENAMGELFSEKSDVYSFGVLLLEMDHVADRPTMSAVVLMLSSEIDLPHPKQPTFTIQSLSWPYGKEKQRWKGLAVGGGVKGEIVETEGHSGYMSPEHAMGGLFSEKSDVYSFGVLLLEMVNGMRNMCFHYHEKYLNLLGYAWKLCNESQASDLVDEDHVADRPTMSAVVLMLSSEIDLPHPKQPTFTIQSLSDVDLRSQCNKIYSINKASLSSIEGR</sequence>
<evidence type="ECO:0000256" key="6">
    <source>
        <dbReference type="ARBA" id="ARBA00022729"/>
    </source>
</evidence>
<evidence type="ECO:0000256" key="16">
    <source>
        <dbReference type="ARBA" id="ARBA00047899"/>
    </source>
</evidence>
<reference evidence="22 23" key="1">
    <citation type="journal article" date="2018" name="Proc. Natl. Acad. Sci. U.S.A.">
        <title>Draft genome sequence of Camellia sinensis var. sinensis provides insights into the evolution of the tea genome and tea quality.</title>
        <authorList>
            <person name="Wei C."/>
            <person name="Yang H."/>
            <person name="Wang S."/>
            <person name="Zhao J."/>
            <person name="Liu C."/>
            <person name="Gao L."/>
            <person name="Xia E."/>
            <person name="Lu Y."/>
            <person name="Tai Y."/>
            <person name="She G."/>
            <person name="Sun J."/>
            <person name="Cao H."/>
            <person name="Tong W."/>
            <person name="Gao Q."/>
            <person name="Li Y."/>
            <person name="Deng W."/>
            <person name="Jiang X."/>
            <person name="Wang W."/>
            <person name="Chen Q."/>
            <person name="Zhang S."/>
            <person name="Li H."/>
            <person name="Wu J."/>
            <person name="Wang P."/>
            <person name="Li P."/>
            <person name="Shi C."/>
            <person name="Zheng F."/>
            <person name="Jian J."/>
            <person name="Huang B."/>
            <person name="Shan D."/>
            <person name="Shi M."/>
            <person name="Fang C."/>
            <person name="Yue Y."/>
            <person name="Li F."/>
            <person name="Li D."/>
            <person name="Wei S."/>
            <person name="Han B."/>
            <person name="Jiang C."/>
            <person name="Yin Y."/>
            <person name="Xia T."/>
            <person name="Zhang Z."/>
            <person name="Bennetzen J.L."/>
            <person name="Zhao S."/>
            <person name="Wan X."/>
        </authorList>
    </citation>
    <scope>NUCLEOTIDE SEQUENCE [LARGE SCALE GENOMIC DNA]</scope>
    <source>
        <strain evidence="23">cv. Shuchazao</strain>
        <tissue evidence="22">Leaf</tissue>
    </source>
</reference>